<dbReference type="Pfam" id="PF23993">
    <property type="entry name" value="DUF7311"/>
    <property type="match status" value="1"/>
</dbReference>
<proteinExistence type="predicted"/>
<evidence type="ECO:0000313" key="2">
    <source>
        <dbReference type="EMBL" id="MFC7058060.1"/>
    </source>
</evidence>
<dbReference type="RefSeq" id="WP_267163866.1">
    <property type="nucleotide sequence ID" value="NZ_CP112972.1"/>
</dbReference>
<evidence type="ECO:0000313" key="3">
    <source>
        <dbReference type="Proteomes" id="UP001596445"/>
    </source>
</evidence>
<comment type="caution">
    <text evidence="2">The sequence shown here is derived from an EMBL/GenBank/DDBJ whole genome shotgun (WGS) entry which is preliminary data.</text>
</comment>
<reference evidence="2 3" key="1">
    <citation type="journal article" date="2019" name="Int. J. Syst. Evol. Microbiol.">
        <title>The Global Catalogue of Microorganisms (GCM) 10K type strain sequencing project: providing services to taxonomists for standard genome sequencing and annotation.</title>
        <authorList>
            <consortium name="The Broad Institute Genomics Platform"/>
            <consortium name="The Broad Institute Genome Sequencing Center for Infectious Disease"/>
            <person name="Wu L."/>
            <person name="Ma J."/>
        </authorList>
    </citation>
    <scope>NUCLEOTIDE SEQUENCE [LARGE SCALE GENOMIC DNA]</scope>
    <source>
        <strain evidence="2 3">JCM 30072</strain>
    </source>
</reference>
<sequence length="167" mass="17493">MIRYVVAVLLATALLGVGFVAVERVSAVRAETQLNGELSAIERAAASLLEHDDPTPAGPPPRRVLDVRLPTAGFATVGVETLVFEPVGNRTVVRYQLGGRPATTRILDVALVNAVDGARTLDVSGRTGSQTVVLELVTDPGNPTVQMRFGNSHEVSAATGQNRPGTS</sequence>
<dbReference type="Proteomes" id="UP001596445">
    <property type="component" value="Unassembled WGS sequence"/>
</dbReference>
<dbReference type="AlphaFoldDB" id="A0ABD5VY93"/>
<accession>A0ABD5VY93</accession>
<name>A0ABD5VY93_9EURY</name>
<protein>
    <recommendedName>
        <fullName evidence="1">DUF7311 domain-containing protein</fullName>
    </recommendedName>
</protein>
<dbReference type="EMBL" id="JBHSZI010000001">
    <property type="protein sequence ID" value="MFC7058060.1"/>
    <property type="molecule type" value="Genomic_DNA"/>
</dbReference>
<dbReference type="GeneID" id="76630019"/>
<gene>
    <name evidence="2" type="ORF">ACFQQG_07605</name>
</gene>
<feature type="domain" description="DUF7311" evidence="1">
    <location>
        <begin position="1"/>
        <end position="147"/>
    </location>
</feature>
<evidence type="ECO:0000259" key="1">
    <source>
        <dbReference type="Pfam" id="PF23993"/>
    </source>
</evidence>
<dbReference type="InterPro" id="IPR055735">
    <property type="entry name" value="DUF7311"/>
</dbReference>
<keyword evidence="3" id="KW-1185">Reference proteome</keyword>
<organism evidence="2 3">
    <name type="scientific">Halovenus salina</name>
    <dbReference type="NCBI Taxonomy" id="1510225"/>
    <lineage>
        <taxon>Archaea</taxon>
        <taxon>Methanobacteriati</taxon>
        <taxon>Methanobacteriota</taxon>
        <taxon>Stenosarchaea group</taxon>
        <taxon>Halobacteria</taxon>
        <taxon>Halobacteriales</taxon>
        <taxon>Haloarculaceae</taxon>
        <taxon>Halovenus</taxon>
    </lineage>
</organism>